<dbReference type="SUPFAM" id="SSF54695">
    <property type="entry name" value="POZ domain"/>
    <property type="match status" value="1"/>
</dbReference>
<keyword evidence="3" id="KW-1185">Reference proteome</keyword>
<dbReference type="InterPro" id="IPR000210">
    <property type="entry name" value="BTB/POZ_dom"/>
</dbReference>
<dbReference type="Gene3D" id="3.30.710.10">
    <property type="entry name" value="Potassium Channel Kv1.1, Chain A"/>
    <property type="match status" value="2"/>
</dbReference>
<evidence type="ECO:0000259" key="1">
    <source>
        <dbReference type="PROSITE" id="PS50097"/>
    </source>
</evidence>
<dbReference type="EMBL" id="JAWDJX010000074">
    <property type="protein sequence ID" value="KAK3046945.1"/>
    <property type="molecule type" value="Genomic_DNA"/>
</dbReference>
<dbReference type="PANTHER" id="PTHR47843">
    <property type="entry name" value="BTB DOMAIN-CONTAINING PROTEIN-RELATED"/>
    <property type="match status" value="1"/>
</dbReference>
<dbReference type="Proteomes" id="UP001271007">
    <property type="component" value="Unassembled WGS sequence"/>
</dbReference>
<dbReference type="PROSITE" id="PS50097">
    <property type="entry name" value="BTB"/>
    <property type="match status" value="1"/>
</dbReference>
<dbReference type="SMART" id="SM00225">
    <property type="entry name" value="BTB"/>
    <property type="match status" value="1"/>
</dbReference>
<dbReference type="AlphaFoldDB" id="A0AAJ0DBP0"/>
<evidence type="ECO:0000313" key="3">
    <source>
        <dbReference type="Proteomes" id="UP001271007"/>
    </source>
</evidence>
<dbReference type="PANTHER" id="PTHR47843:SF5">
    <property type="entry name" value="BTB_POZ DOMAIN PROTEIN"/>
    <property type="match status" value="1"/>
</dbReference>
<reference evidence="2" key="1">
    <citation type="submission" date="2023-04" db="EMBL/GenBank/DDBJ databases">
        <title>Black Yeasts Isolated from many extreme environments.</title>
        <authorList>
            <person name="Coleine C."/>
            <person name="Stajich J.E."/>
            <person name="Selbmann L."/>
        </authorList>
    </citation>
    <scope>NUCLEOTIDE SEQUENCE</scope>
    <source>
        <strain evidence="2">CCFEE 5312</strain>
    </source>
</reference>
<dbReference type="CDD" id="cd18186">
    <property type="entry name" value="BTB_POZ_ZBTB_KLHL-like"/>
    <property type="match status" value="1"/>
</dbReference>
<accession>A0AAJ0DBP0</accession>
<gene>
    <name evidence="2" type="ORF">LTR09_011629</name>
</gene>
<evidence type="ECO:0000313" key="2">
    <source>
        <dbReference type="EMBL" id="KAK3046945.1"/>
    </source>
</evidence>
<proteinExistence type="predicted"/>
<organism evidence="2 3">
    <name type="scientific">Extremus antarcticus</name>
    <dbReference type="NCBI Taxonomy" id="702011"/>
    <lineage>
        <taxon>Eukaryota</taxon>
        <taxon>Fungi</taxon>
        <taxon>Dikarya</taxon>
        <taxon>Ascomycota</taxon>
        <taxon>Pezizomycotina</taxon>
        <taxon>Dothideomycetes</taxon>
        <taxon>Dothideomycetidae</taxon>
        <taxon>Mycosphaerellales</taxon>
        <taxon>Extremaceae</taxon>
        <taxon>Extremus</taxon>
    </lineage>
</organism>
<comment type="caution">
    <text evidence="2">The sequence shown here is derived from an EMBL/GenBank/DDBJ whole genome shotgun (WGS) entry which is preliminary data.</text>
</comment>
<dbReference type="Pfam" id="PF00651">
    <property type="entry name" value="BTB"/>
    <property type="match status" value="2"/>
</dbReference>
<protein>
    <recommendedName>
        <fullName evidence="1">BTB domain-containing protein</fullName>
    </recommendedName>
</protein>
<dbReference type="InterPro" id="IPR011333">
    <property type="entry name" value="SKP1/BTB/POZ_sf"/>
</dbReference>
<feature type="domain" description="BTB" evidence="1">
    <location>
        <begin position="20"/>
        <end position="109"/>
    </location>
</feature>
<sequence>MASSSQEKDASRLFNSTEPSDFVVRCGDREWQVYKQVLCTKSDYFNRSIKGSFKASDSVVPSLGMSCSADIFPTTQESQENSIDLQEDDPDAVDLLLEFLYTGDYTTNPGAEAEGHVSVFEIASKYLLDSLKELAERRFNEEMRRVSDLNGARGCAQGIAALYNLDHRPSFAVEALQESQQGVIELQEDDPDLVNLIVEWFYTGDYTITAATKASLTEGDAHVRLFELAGKYLLDDFKERFADCTFRVYDMDTGASRSLRKAIAKVVRKQQDICWRHPLHTSTTSQMFEMMDRSHRDFFRDVLMFTDVELYHE</sequence>
<name>A0AAJ0DBP0_9PEZI</name>